<reference evidence="2" key="1">
    <citation type="submission" date="2018-05" db="EMBL/GenBank/DDBJ databases">
        <authorList>
            <person name="Lanie J.A."/>
            <person name="Ng W.-L."/>
            <person name="Kazmierczak K.M."/>
            <person name="Andrzejewski T.M."/>
            <person name="Davidsen T.M."/>
            <person name="Wayne K.J."/>
            <person name="Tettelin H."/>
            <person name="Glass J.I."/>
            <person name="Rusch D."/>
            <person name="Podicherti R."/>
            <person name="Tsui H.-C.T."/>
            <person name="Winkler M.E."/>
        </authorList>
    </citation>
    <scope>NUCLEOTIDE SEQUENCE</scope>
</reference>
<name>A0A382FW38_9ZZZZ</name>
<accession>A0A382FW38</accession>
<dbReference type="Pfam" id="PF18454">
    <property type="entry name" value="Mtd_N"/>
    <property type="match status" value="1"/>
</dbReference>
<proteinExistence type="predicted"/>
<sequence>MAQIIKHRRGTLANLSGVTLNNGELGIVTSSVANVGDAPLKTAIVVGHTDGTNRLPVSRLSYGNAVPNLGGITGGANFNDLIHYDSDNCKLYRLNTGGNTDLDLTGAIADNTVNGTLSVTGVVSASSNVWIGGNLHAVGNITFEAGSSGTITLGDSAGDSVSFAADVTSNIIPNASDSYNLGSDSQRWNELYLSGSISASGGPHHIISATTIDVDAEGALTLDGGSVTIGGDADVAFDIDTSTLDIDSSGAITIDGTSTVSIDGADDMNFTITSGTAGEDLTIAQLGGNDSSIFITAAGTGTDAISIDATAGDMLIAPNLINGKTLKIGPSSATQMVFTPHGSAASEKISLINTAGTADDAIKIDAEAGGLTLAAGNDSLHIDA</sequence>
<evidence type="ECO:0000313" key="2">
    <source>
        <dbReference type="EMBL" id="SVB66594.1"/>
    </source>
</evidence>
<organism evidence="2">
    <name type="scientific">marine metagenome</name>
    <dbReference type="NCBI Taxonomy" id="408172"/>
    <lineage>
        <taxon>unclassified sequences</taxon>
        <taxon>metagenomes</taxon>
        <taxon>ecological metagenomes</taxon>
    </lineage>
</organism>
<gene>
    <name evidence="2" type="ORF">METZ01_LOCUS219448</name>
</gene>
<dbReference type="InterPro" id="IPR041352">
    <property type="entry name" value="Mtd_N"/>
</dbReference>
<evidence type="ECO:0000259" key="1">
    <source>
        <dbReference type="Pfam" id="PF18454"/>
    </source>
</evidence>
<feature type="domain" description="Major tropism determinant N-terminal" evidence="1">
    <location>
        <begin position="5"/>
        <end position="29"/>
    </location>
</feature>
<feature type="non-terminal residue" evidence="2">
    <location>
        <position position="384"/>
    </location>
</feature>
<protein>
    <recommendedName>
        <fullName evidence="1">Major tropism determinant N-terminal domain-containing protein</fullName>
    </recommendedName>
</protein>
<dbReference type="AlphaFoldDB" id="A0A382FW38"/>
<dbReference type="EMBL" id="UINC01051896">
    <property type="protein sequence ID" value="SVB66594.1"/>
    <property type="molecule type" value="Genomic_DNA"/>
</dbReference>